<dbReference type="RefSeq" id="XP_022748385.1">
    <property type="nucleotide sequence ID" value="XM_022892650.1"/>
</dbReference>
<protein>
    <submittedName>
        <fullName evidence="6">Rop guanine nucleotide exchange factor 5-like isoform X5</fullName>
    </submittedName>
</protein>
<dbReference type="FunFam" id="1.20.58.2010:FF:000003">
    <property type="entry name" value="Rop guanine nucleotide exchange factor 14"/>
    <property type="match status" value="1"/>
</dbReference>
<dbReference type="FunFam" id="1.20.58.2010:FF:000001">
    <property type="entry name" value="Rop guanine nucleotide exchange factor 14"/>
    <property type="match status" value="1"/>
</dbReference>
<feature type="region of interest" description="Disordered" evidence="3">
    <location>
        <begin position="1"/>
        <end position="65"/>
    </location>
</feature>
<dbReference type="GeneID" id="111297996"/>
<dbReference type="PANTHER" id="PTHR33101:SF1">
    <property type="entry name" value="ROP GUANINE NUCLEOTIDE EXCHANGE FACTOR 5"/>
    <property type="match status" value="1"/>
</dbReference>
<sequence>MEALLKKKDDWTESASELSSCNSGESKEGSSSSSSSRSSSGNLVDKVKVNKARVSGSGSASASPPSLLGWPIRRAIATTTTTPATVSKNSDVADGNGDEDKISNEDDKFKKLSSKINATIFGQLWRLEPIHEEKKSMWKREMEWLICVSDHIVELIPSWQNFPDGSKLEVMTCRPRSDIFINLPALRKLDNMLLDILDSFTNTEFWYVDQGIIAPEADGSASFRKTLLRQEEKWWLPVPRVPTGGLSDNSGKQLNHTRECTNQILKAAMAINSISLSEMEVPDSYLDTLPKSGRACLGDLIYRYITSDQFSAECLLDFLDLSSEHVALEIANRVEASIYVWRRRSHSKPPINPNQSTTKSSWEMVKDLMVDGDKREFLAERAENLLLCLKQRFPGLTQTALDTSKIQCNKDVGKSILESYSRVLESLAYNIVARIDDLLYVDDLTKHSEKLASVPTVSVIAHKKVSIPYSVPALSSPYKTAITTPSFSPAPLISPAKGERTPFLKENNNNNNANNNSKPPRRGFGVKRVLTNYLGVDSKAKLRGNPTDGSSILNSNSTENSGNQKDQIISKQSSAYQNRIRMLQNPPRYTVT</sequence>
<feature type="region of interest" description="Disordered" evidence="3">
    <location>
        <begin position="537"/>
        <end position="566"/>
    </location>
</feature>
<feature type="compositionally biased region" description="Polar residues" evidence="3">
    <location>
        <begin position="547"/>
        <end position="566"/>
    </location>
</feature>
<dbReference type="PROSITE" id="PS51334">
    <property type="entry name" value="PRONE"/>
    <property type="match status" value="1"/>
</dbReference>
<dbReference type="AlphaFoldDB" id="A0A6P5Z771"/>
<feature type="domain" description="PRONE" evidence="4">
    <location>
        <begin position="1"/>
        <end position="452"/>
    </location>
</feature>
<evidence type="ECO:0000313" key="5">
    <source>
        <dbReference type="Proteomes" id="UP000515121"/>
    </source>
</evidence>
<dbReference type="Proteomes" id="UP000515121">
    <property type="component" value="Unplaced"/>
</dbReference>
<feature type="compositionally biased region" description="Low complexity" evidence="3">
    <location>
        <begin position="19"/>
        <end position="41"/>
    </location>
</feature>
<dbReference type="GO" id="GO:0005085">
    <property type="term" value="F:guanyl-nucleotide exchange factor activity"/>
    <property type="evidence" value="ECO:0007669"/>
    <property type="project" value="UniProtKB-UniRule"/>
</dbReference>
<organism evidence="5 6">
    <name type="scientific">Durio zibethinus</name>
    <name type="common">Durian</name>
    <dbReference type="NCBI Taxonomy" id="66656"/>
    <lineage>
        <taxon>Eukaryota</taxon>
        <taxon>Viridiplantae</taxon>
        <taxon>Streptophyta</taxon>
        <taxon>Embryophyta</taxon>
        <taxon>Tracheophyta</taxon>
        <taxon>Spermatophyta</taxon>
        <taxon>Magnoliopsida</taxon>
        <taxon>eudicotyledons</taxon>
        <taxon>Gunneridae</taxon>
        <taxon>Pentapetalae</taxon>
        <taxon>rosids</taxon>
        <taxon>malvids</taxon>
        <taxon>Malvales</taxon>
        <taxon>Malvaceae</taxon>
        <taxon>Helicteroideae</taxon>
        <taxon>Durio</taxon>
    </lineage>
</organism>
<proteinExistence type="predicted"/>
<feature type="compositionally biased region" description="Low complexity" evidence="3">
    <location>
        <begin position="55"/>
        <end position="65"/>
    </location>
</feature>
<dbReference type="InterPro" id="IPR005512">
    <property type="entry name" value="PRONE_dom"/>
</dbReference>
<gene>
    <name evidence="6" type="primary">LOC111297996</name>
</gene>
<feature type="compositionally biased region" description="Low complexity" evidence="3">
    <location>
        <begin position="507"/>
        <end position="516"/>
    </location>
</feature>
<dbReference type="Gene3D" id="1.20.58.2010">
    <property type="entry name" value="PRONE domain, subdomain 1"/>
    <property type="match status" value="2"/>
</dbReference>
<feature type="region of interest" description="Disordered" evidence="3">
    <location>
        <begin position="79"/>
        <end position="106"/>
    </location>
</feature>
<reference evidence="6" key="1">
    <citation type="submission" date="2025-08" db="UniProtKB">
        <authorList>
            <consortium name="RefSeq"/>
        </authorList>
    </citation>
    <scope>IDENTIFICATION</scope>
    <source>
        <tissue evidence="6">Fruit stalk</tissue>
    </source>
</reference>
<dbReference type="Pfam" id="PF03759">
    <property type="entry name" value="PRONE"/>
    <property type="match status" value="1"/>
</dbReference>
<feature type="region of interest" description="Disordered" evidence="3">
    <location>
        <begin position="492"/>
        <end position="524"/>
    </location>
</feature>
<evidence type="ECO:0000256" key="1">
    <source>
        <dbReference type="ARBA" id="ARBA00022658"/>
    </source>
</evidence>
<accession>A0A6P5Z771</accession>
<evidence type="ECO:0000313" key="6">
    <source>
        <dbReference type="RefSeq" id="XP_022748385.1"/>
    </source>
</evidence>
<feature type="compositionally biased region" description="Basic and acidic residues" evidence="3">
    <location>
        <begin position="1"/>
        <end position="11"/>
    </location>
</feature>
<evidence type="ECO:0000259" key="4">
    <source>
        <dbReference type="PROSITE" id="PS51334"/>
    </source>
</evidence>
<evidence type="ECO:0000256" key="3">
    <source>
        <dbReference type="SAM" id="MobiDB-lite"/>
    </source>
</evidence>
<name>A0A6P5Z771_DURZI</name>
<keyword evidence="5" id="KW-1185">Reference proteome</keyword>
<dbReference type="InterPro" id="IPR038937">
    <property type="entry name" value="RopGEF"/>
</dbReference>
<dbReference type="PANTHER" id="PTHR33101">
    <property type="entry name" value="ROP GUANINE NUCLEOTIDE EXCHANGE FACTOR 1"/>
    <property type="match status" value="1"/>
</dbReference>
<keyword evidence="1 2" id="KW-0344">Guanine-nucleotide releasing factor</keyword>
<evidence type="ECO:0000256" key="2">
    <source>
        <dbReference type="PROSITE-ProRule" id="PRU00663"/>
    </source>
</evidence>